<comment type="similarity">
    <text evidence="2">Belongs to the GerABKC lipoprotein family.</text>
</comment>
<keyword evidence="5" id="KW-0472">Membrane</keyword>
<dbReference type="InterPro" id="IPR008844">
    <property type="entry name" value="Spore_GerAC-like"/>
</dbReference>
<dbReference type="InterPro" id="IPR038501">
    <property type="entry name" value="Spore_GerAC_C_sf"/>
</dbReference>
<dbReference type="GO" id="GO:0009847">
    <property type="term" value="P:spore germination"/>
    <property type="evidence" value="ECO:0007669"/>
    <property type="project" value="InterPro"/>
</dbReference>
<dbReference type="STRING" id="1450648.CLORY_11840"/>
<dbReference type="OrthoDB" id="2569624at2"/>
<proteinExistence type="inferred from homology"/>
<evidence type="ECO:0000256" key="2">
    <source>
        <dbReference type="ARBA" id="ARBA00007886"/>
    </source>
</evidence>
<dbReference type="PANTHER" id="PTHR35789:SF1">
    <property type="entry name" value="SPORE GERMINATION PROTEIN B3"/>
    <property type="match status" value="1"/>
</dbReference>
<dbReference type="RefSeq" id="WP_079422607.1">
    <property type="nucleotide sequence ID" value="NZ_MZGV01000009.1"/>
</dbReference>
<feature type="domain" description="Spore germination protein N-terminal" evidence="9">
    <location>
        <begin position="21"/>
        <end position="214"/>
    </location>
</feature>
<evidence type="ECO:0000256" key="4">
    <source>
        <dbReference type="ARBA" id="ARBA00022729"/>
    </source>
</evidence>
<feature type="domain" description="Spore germination GerAC-like C-terminal" evidence="8">
    <location>
        <begin position="225"/>
        <end position="388"/>
    </location>
</feature>
<evidence type="ECO:0000256" key="5">
    <source>
        <dbReference type="ARBA" id="ARBA00023136"/>
    </source>
</evidence>
<name>A0A1V4ITQ8_9CLOT</name>
<dbReference type="Proteomes" id="UP000190080">
    <property type="component" value="Unassembled WGS sequence"/>
</dbReference>
<keyword evidence="11" id="KW-1185">Reference proteome</keyword>
<evidence type="ECO:0000256" key="3">
    <source>
        <dbReference type="ARBA" id="ARBA00022544"/>
    </source>
</evidence>
<dbReference type="Pfam" id="PF25198">
    <property type="entry name" value="Spore_GerAC_N"/>
    <property type="match status" value="1"/>
</dbReference>
<sequence length="391" mass="44822">MKKTVTVILIISMMFTTGCWDKVEIDRKVFVSTIGIDPGKDIKNYKLINDIKPDEPFGERDIQRMHVTYAFPDISAYSSMQPQIPSDKFIETDAYSLEDARSNASAKTSRQLDLSHVKMIAISSEVFNYKDIMKEIVDYLARDPVIDRKLYVILVQGDVREFLNAKTQTENTVSAYIQGLMESGKTNTSVLPMTLNEFIILLEQNGNAIVPAMKLDKEKNELEVTGIALIKNYGLVSFLTARQTSTVEMLRGKFISGKRVIYNSGVPIDFLIDGIKRRINVNEKGGKLVYTIDINMEGRVVNYTVDRRLYKDSTINFIEKSFNESQGEECRMMARMLQEEYGSDILGLREYVKKYKPNLWERIKGDWEEQYKSAEIVVNVNTEVRRVGVRK</sequence>
<gene>
    <name evidence="10" type="primary">gerAC_1</name>
    <name evidence="10" type="ORF">CLORY_11840</name>
</gene>
<reference evidence="10 11" key="1">
    <citation type="submission" date="2017-03" db="EMBL/GenBank/DDBJ databases">
        <title>Genome sequence of Clostridium oryzae DSM 28571.</title>
        <authorList>
            <person name="Poehlein A."/>
            <person name="Daniel R."/>
        </authorList>
    </citation>
    <scope>NUCLEOTIDE SEQUENCE [LARGE SCALE GENOMIC DNA]</scope>
    <source>
        <strain evidence="10 11">DSM 28571</strain>
    </source>
</reference>
<evidence type="ECO:0000259" key="9">
    <source>
        <dbReference type="Pfam" id="PF25198"/>
    </source>
</evidence>
<dbReference type="NCBIfam" id="TIGR02887">
    <property type="entry name" value="spore_ger_x_C"/>
    <property type="match status" value="1"/>
</dbReference>
<dbReference type="PANTHER" id="PTHR35789">
    <property type="entry name" value="SPORE GERMINATION PROTEIN B3"/>
    <property type="match status" value="1"/>
</dbReference>
<accession>A0A1V4ITQ8</accession>
<dbReference type="InterPro" id="IPR057336">
    <property type="entry name" value="GerAC_N"/>
</dbReference>
<dbReference type="AlphaFoldDB" id="A0A1V4ITQ8"/>
<organism evidence="10 11">
    <name type="scientific">Clostridium oryzae</name>
    <dbReference type="NCBI Taxonomy" id="1450648"/>
    <lineage>
        <taxon>Bacteria</taxon>
        <taxon>Bacillati</taxon>
        <taxon>Bacillota</taxon>
        <taxon>Clostridia</taxon>
        <taxon>Eubacteriales</taxon>
        <taxon>Clostridiaceae</taxon>
        <taxon>Clostridium</taxon>
    </lineage>
</organism>
<comment type="caution">
    <text evidence="10">The sequence shown here is derived from an EMBL/GenBank/DDBJ whole genome shotgun (WGS) entry which is preliminary data.</text>
</comment>
<dbReference type="GO" id="GO:0016020">
    <property type="term" value="C:membrane"/>
    <property type="evidence" value="ECO:0007669"/>
    <property type="project" value="UniProtKB-SubCell"/>
</dbReference>
<evidence type="ECO:0000259" key="8">
    <source>
        <dbReference type="Pfam" id="PF05504"/>
    </source>
</evidence>
<evidence type="ECO:0000313" key="11">
    <source>
        <dbReference type="Proteomes" id="UP000190080"/>
    </source>
</evidence>
<keyword evidence="6" id="KW-0564">Palmitate</keyword>
<evidence type="ECO:0000256" key="6">
    <source>
        <dbReference type="ARBA" id="ARBA00023139"/>
    </source>
</evidence>
<dbReference type="Pfam" id="PF05504">
    <property type="entry name" value="Spore_GerAC"/>
    <property type="match status" value="1"/>
</dbReference>
<keyword evidence="7" id="KW-0449">Lipoprotein</keyword>
<evidence type="ECO:0000256" key="1">
    <source>
        <dbReference type="ARBA" id="ARBA00004635"/>
    </source>
</evidence>
<protein>
    <submittedName>
        <fullName evidence="10">Spore germination protein A3</fullName>
    </submittedName>
</protein>
<dbReference type="PROSITE" id="PS51257">
    <property type="entry name" value="PROKAR_LIPOPROTEIN"/>
    <property type="match status" value="1"/>
</dbReference>
<dbReference type="InterPro" id="IPR046953">
    <property type="entry name" value="Spore_GerAC-like_C"/>
</dbReference>
<dbReference type="Gene3D" id="3.30.300.210">
    <property type="entry name" value="Nutrient germinant receptor protein C, domain 3"/>
    <property type="match status" value="1"/>
</dbReference>
<evidence type="ECO:0000256" key="7">
    <source>
        <dbReference type="ARBA" id="ARBA00023288"/>
    </source>
</evidence>
<evidence type="ECO:0000313" key="10">
    <source>
        <dbReference type="EMBL" id="OPJ63402.1"/>
    </source>
</evidence>
<dbReference type="EMBL" id="MZGV01000009">
    <property type="protein sequence ID" value="OPJ63402.1"/>
    <property type="molecule type" value="Genomic_DNA"/>
</dbReference>
<keyword evidence="3" id="KW-0309">Germination</keyword>
<comment type="subcellular location">
    <subcellularLocation>
        <location evidence="1">Membrane</location>
        <topology evidence="1">Lipid-anchor</topology>
    </subcellularLocation>
</comment>
<keyword evidence="4" id="KW-0732">Signal</keyword>